<evidence type="ECO:0000313" key="3">
    <source>
        <dbReference type="Proteomes" id="UP000325291"/>
    </source>
</evidence>
<feature type="chain" id="PRO_5022960583" description="DUF2147 domain-containing protein" evidence="1">
    <location>
        <begin position="27"/>
        <end position="180"/>
    </location>
</feature>
<dbReference type="AlphaFoldDB" id="A0A5A9Z5A3"/>
<evidence type="ECO:0008006" key="4">
    <source>
        <dbReference type="Google" id="ProtNLM"/>
    </source>
</evidence>
<accession>A0A5A9Z5A3</accession>
<keyword evidence="3" id="KW-1185">Reference proteome</keyword>
<protein>
    <recommendedName>
        <fullName evidence="4">DUF2147 domain-containing protein</fullName>
    </recommendedName>
</protein>
<dbReference type="EMBL" id="VINQ01000014">
    <property type="protein sequence ID" value="KAA0912371.1"/>
    <property type="molecule type" value="Genomic_DNA"/>
</dbReference>
<evidence type="ECO:0000313" key="2">
    <source>
        <dbReference type="EMBL" id="KAA0912371.1"/>
    </source>
</evidence>
<reference evidence="2 3" key="1">
    <citation type="submission" date="2019-07" db="EMBL/GenBank/DDBJ databases">
        <title>Aquicoccus porphyridii gen. nov., sp. nov., isolated from a small marine red alga, Porphyridium marinum.</title>
        <authorList>
            <person name="Liu L."/>
        </authorList>
    </citation>
    <scope>NUCLEOTIDE SEQUENCE [LARGE SCALE GENOMIC DNA]</scope>
    <source>
        <strain evidence="2 3">L1 8-17</strain>
    </source>
</reference>
<comment type="caution">
    <text evidence="2">The sequence shown here is derived from an EMBL/GenBank/DDBJ whole genome shotgun (WGS) entry which is preliminary data.</text>
</comment>
<feature type="signal peptide" evidence="1">
    <location>
        <begin position="1"/>
        <end position="26"/>
    </location>
</feature>
<organism evidence="2 3">
    <name type="scientific">Aquicoccus porphyridii</name>
    <dbReference type="NCBI Taxonomy" id="1852029"/>
    <lineage>
        <taxon>Bacteria</taxon>
        <taxon>Pseudomonadati</taxon>
        <taxon>Pseudomonadota</taxon>
        <taxon>Alphaproteobacteria</taxon>
        <taxon>Rhodobacterales</taxon>
        <taxon>Paracoccaceae</taxon>
        <taxon>Aquicoccus</taxon>
    </lineage>
</organism>
<proteinExistence type="predicted"/>
<gene>
    <name evidence="2" type="ORF">FLO80_16285</name>
</gene>
<keyword evidence="1" id="KW-0732">Signal</keyword>
<evidence type="ECO:0000256" key="1">
    <source>
        <dbReference type="SAM" id="SignalP"/>
    </source>
</evidence>
<dbReference type="RefSeq" id="WP_111364144.1">
    <property type="nucleotide sequence ID" value="NZ_JASHJG010000004.1"/>
</dbReference>
<sequence length="180" mass="19238">MKPRAHSWAYAAFLICGVLYGGSAEAQAQSLAEALAGDWVGTGTLANGYEAVPQTGRCRVEIAQGEDKAVLDITGTCAIPSGRSRFALRAVLDGDNRVRAAARANGVEGTTQYAGTVTRTGLDIVSRAPIILDDAQFQSRFVIKLPAKNAFRMLHWLQPADAASARQTLAMDFQRKQGMP</sequence>
<dbReference type="Proteomes" id="UP000325291">
    <property type="component" value="Unassembled WGS sequence"/>
</dbReference>
<name>A0A5A9Z5A3_9RHOB</name>